<organism evidence="9 10">
    <name type="scientific">Halomonas aestuarii</name>
    <dbReference type="NCBI Taxonomy" id="1897729"/>
    <lineage>
        <taxon>Bacteria</taxon>
        <taxon>Pseudomonadati</taxon>
        <taxon>Pseudomonadota</taxon>
        <taxon>Gammaproteobacteria</taxon>
        <taxon>Oceanospirillales</taxon>
        <taxon>Halomonadaceae</taxon>
        <taxon>Halomonas</taxon>
    </lineage>
</organism>
<evidence type="ECO:0000256" key="4">
    <source>
        <dbReference type="ARBA" id="ARBA00022692"/>
    </source>
</evidence>
<dbReference type="PROSITE" id="PS50928">
    <property type="entry name" value="ABC_TM1"/>
    <property type="match status" value="1"/>
</dbReference>
<evidence type="ECO:0000313" key="9">
    <source>
        <dbReference type="EMBL" id="APE30702.1"/>
    </source>
</evidence>
<dbReference type="GO" id="GO:0055085">
    <property type="term" value="P:transmembrane transport"/>
    <property type="evidence" value="ECO:0007669"/>
    <property type="project" value="InterPro"/>
</dbReference>
<dbReference type="InterPro" id="IPR035906">
    <property type="entry name" value="MetI-like_sf"/>
</dbReference>
<dbReference type="KEGG" id="hsi:BOX17_06885"/>
<comment type="subcellular location">
    <subcellularLocation>
        <location evidence="1 7">Cell membrane</location>
        <topology evidence="1 7">Multi-pass membrane protein</topology>
    </subcellularLocation>
</comment>
<dbReference type="SUPFAM" id="SSF161098">
    <property type="entry name" value="MetI-like"/>
    <property type="match status" value="1"/>
</dbReference>
<gene>
    <name evidence="9" type="ORF">BOX17_06885</name>
</gene>
<dbReference type="GO" id="GO:0005886">
    <property type="term" value="C:plasma membrane"/>
    <property type="evidence" value="ECO:0007669"/>
    <property type="project" value="UniProtKB-SubCell"/>
</dbReference>
<keyword evidence="4 7" id="KW-0812">Transmembrane</keyword>
<sequence length="274" mass="30735">MAGESRQGAYRSRWFEFLTPIPRRWRLVLGALVWVIFFGLWETAVLRGWVNTLLVPSPFEVVGTLYELFVERGFLGDVGISIARIVGSFLAACLIAIPLGILMGSFKSVEALFNPFVSAWRYLPAPAFIPILLMWFGTGEAPKLALLFLGVIFFLITLIMDHTSQVRAELIETAMTLGGKRWQILWTVVVPAVMPNIVTSMRQMLAIAWTYLVIAEIIASTTGIGAMMMRARRFLNTDEIMAGILIIGILGLAFDLLFRWLQRVLFPYLGQEGD</sequence>
<evidence type="ECO:0000256" key="2">
    <source>
        <dbReference type="ARBA" id="ARBA00022448"/>
    </source>
</evidence>
<name>A0A1J0VF96_9GAMM</name>
<dbReference type="Gene3D" id="1.10.3720.10">
    <property type="entry name" value="MetI-like"/>
    <property type="match status" value="1"/>
</dbReference>
<keyword evidence="2 7" id="KW-0813">Transport</keyword>
<feature type="transmembrane region" description="Helical" evidence="7">
    <location>
        <begin position="144"/>
        <end position="161"/>
    </location>
</feature>
<dbReference type="Pfam" id="PF00528">
    <property type="entry name" value="BPD_transp_1"/>
    <property type="match status" value="1"/>
</dbReference>
<reference evidence="10" key="1">
    <citation type="submission" date="2016-11" db="EMBL/GenBank/DDBJ databases">
        <title>Halolamina sediminis sp. nov., an extremely halophilic archaeon isolated from solar salt.</title>
        <authorList>
            <person name="Koh H.-W."/>
            <person name="Rani S."/>
            <person name="Park S.-J."/>
        </authorList>
    </citation>
    <scope>NUCLEOTIDE SEQUENCE [LARGE SCALE GENOMIC DNA]</scope>
    <source>
        <strain evidence="10">Hb3</strain>
    </source>
</reference>
<comment type="similarity">
    <text evidence="7">Belongs to the binding-protein-dependent transport system permease family.</text>
</comment>
<feature type="domain" description="ABC transmembrane type-1" evidence="8">
    <location>
        <begin position="78"/>
        <end position="258"/>
    </location>
</feature>
<feature type="transmembrane region" description="Helical" evidence="7">
    <location>
        <begin position="118"/>
        <end position="138"/>
    </location>
</feature>
<dbReference type="AlphaFoldDB" id="A0A1J0VF96"/>
<keyword evidence="5 7" id="KW-1133">Transmembrane helix</keyword>
<accession>A0A1J0VF96</accession>
<evidence type="ECO:0000256" key="3">
    <source>
        <dbReference type="ARBA" id="ARBA00022475"/>
    </source>
</evidence>
<evidence type="ECO:0000313" key="10">
    <source>
        <dbReference type="Proteomes" id="UP000181985"/>
    </source>
</evidence>
<evidence type="ECO:0000259" key="8">
    <source>
        <dbReference type="PROSITE" id="PS50928"/>
    </source>
</evidence>
<proteinExistence type="inferred from homology"/>
<feature type="transmembrane region" description="Helical" evidence="7">
    <location>
        <begin position="82"/>
        <end position="106"/>
    </location>
</feature>
<dbReference type="Proteomes" id="UP000181985">
    <property type="component" value="Chromosome"/>
</dbReference>
<dbReference type="OrthoDB" id="258894at2"/>
<feature type="transmembrane region" description="Helical" evidence="7">
    <location>
        <begin position="27"/>
        <end position="50"/>
    </location>
</feature>
<protein>
    <submittedName>
        <fullName evidence="9">Urea ABC transporter permease</fullName>
    </submittedName>
</protein>
<dbReference type="InterPro" id="IPR000515">
    <property type="entry name" value="MetI-like"/>
</dbReference>
<feature type="transmembrane region" description="Helical" evidence="7">
    <location>
        <begin position="182"/>
        <end position="201"/>
    </location>
</feature>
<keyword evidence="6 7" id="KW-0472">Membrane</keyword>
<feature type="transmembrane region" description="Helical" evidence="7">
    <location>
        <begin position="207"/>
        <end position="228"/>
    </location>
</feature>
<evidence type="ECO:0000256" key="6">
    <source>
        <dbReference type="ARBA" id="ARBA00023136"/>
    </source>
</evidence>
<evidence type="ECO:0000256" key="1">
    <source>
        <dbReference type="ARBA" id="ARBA00004651"/>
    </source>
</evidence>
<dbReference type="EMBL" id="CP018139">
    <property type="protein sequence ID" value="APE30702.1"/>
    <property type="molecule type" value="Genomic_DNA"/>
</dbReference>
<evidence type="ECO:0000256" key="5">
    <source>
        <dbReference type="ARBA" id="ARBA00022989"/>
    </source>
</evidence>
<evidence type="ECO:0000256" key="7">
    <source>
        <dbReference type="RuleBase" id="RU363032"/>
    </source>
</evidence>
<dbReference type="PANTHER" id="PTHR30151:SF0">
    <property type="entry name" value="ABC TRANSPORTER PERMEASE PROTEIN MJ0413-RELATED"/>
    <property type="match status" value="1"/>
</dbReference>
<feature type="transmembrane region" description="Helical" evidence="7">
    <location>
        <begin position="240"/>
        <end position="261"/>
    </location>
</feature>
<dbReference type="CDD" id="cd06261">
    <property type="entry name" value="TM_PBP2"/>
    <property type="match status" value="1"/>
</dbReference>
<keyword evidence="10" id="KW-1185">Reference proteome</keyword>
<dbReference type="PANTHER" id="PTHR30151">
    <property type="entry name" value="ALKANE SULFONATE ABC TRANSPORTER-RELATED, MEMBRANE SUBUNIT"/>
    <property type="match status" value="1"/>
</dbReference>
<keyword evidence="3" id="KW-1003">Cell membrane</keyword>